<dbReference type="InterPro" id="IPR017850">
    <property type="entry name" value="Alkaline_phosphatase_core_sf"/>
</dbReference>
<evidence type="ECO:0008006" key="3">
    <source>
        <dbReference type="Google" id="ProtNLM"/>
    </source>
</evidence>
<accession>A0A5C5VKB1</accession>
<gene>
    <name evidence="1" type="ORF">Enr8_07330</name>
</gene>
<sequence>MAGIDRRRFLQQAMVGAASCAWLPTLVQAAAKQANKRRCIVLWMSGGPSQMDTFDLKPGHANGGEYKEIATSVPGLKISEHLPLLAKQANRLAIVRGMSTKEGDHQRGAYLMHTGERPGGPLRYPAIGAALSKALGDPQADLPNFVAVNPNSALSQAAISGGFLGSKYAATTVGQRATYGPPAADGEPAGPVDLGVDYLTLPGEVSPERADARMKLWRGQQEAFLAERDAAAPKSHDTVFRRAVRMMNPEAADAFDLHQEEDAVRASYGNGRFGQGCLIARRLIERGVPFVEVTHGGDGLGWDTHQANFAGVKRLSEELDQGWSTLMRELGERGLLESTTILWMGEFGRTPVINGNAGRDHFPDAWSCVLAGGGIAGGQAYGATSDGGEEVVDGKTDVTELIATLCAAVGVDPATENISPLARPIKISEGAPIRALLS</sequence>
<protein>
    <recommendedName>
        <fullName evidence="3">DUF1501 domain-containing protein</fullName>
    </recommendedName>
</protein>
<dbReference type="PROSITE" id="PS51318">
    <property type="entry name" value="TAT"/>
    <property type="match status" value="1"/>
</dbReference>
<dbReference type="EMBL" id="SJPF01000001">
    <property type="protein sequence ID" value="TWT39038.1"/>
    <property type="molecule type" value="Genomic_DNA"/>
</dbReference>
<organism evidence="1 2">
    <name type="scientific">Blastopirellula retiformator</name>
    <dbReference type="NCBI Taxonomy" id="2527970"/>
    <lineage>
        <taxon>Bacteria</taxon>
        <taxon>Pseudomonadati</taxon>
        <taxon>Planctomycetota</taxon>
        <taxon>Planctomycetia</taxon>
        <taxon>Pirellulales</taxon>
        <taxon>Pirellulaceae</taxon>
        <taxon>Blastopirellula</taxon>
    </lineage>
</organism>
<dbReference type="Proteomes" id="UP000318878">
    <property type="component" value="Unassembled WGS sequence"/>
</dbReference>
<dbReference type="InterPro" id="IPR010869">
    <property type="entry name" value="DUF1501"/>
</dbReference>
<keyword evidence="2" id="KW-1185">Reference proteome</keyword>
<comment type="caution">
    <text evidence="1">The sequence shown here is derived from an EMBL/GenBank/DDBJ whole genome shotgun (WGS) entry which is preliminary data.</text>
</comment>
<evidence type="ECO:0000313" key="2">
    <source>
        <dbReference type="Proteomes" id="UP000318878"/>
    </source>
</evidence>
<dbReference type="RefSeq" id="WP_246119934.1">
    <property type="nucleotide sequence ID" value="NZ_SJPF01000001.1"/>
</dbReference>
<dbReference type="InterPro" id="IPR006311">
    <property type="entry name" value="TAT_signal"/>
</dbReference>
<dbReference type="Pfam" id="PF07394">
    <property type="entry name" value="DUF1501"/>
    <property type="match status" value="1"/>
</dbReference>
<evidence type="ECO:0000313" key="1">
    <source>
        <dbReference type="EMBL" id="TWT39038.1"/>
    </source>
</evidence>
<dbReference type="AlphaFoldDB" id="A0A5C5VKB1"/>
<reference evidence="1 2" key="1">
    <citation type="submission" date="2019-02" db="EMBL/GenBank/DDBJ databases">
        <title>Deep-cultivation of Planctomycetes and their phenomic and genomic characterization uncovers novel biology.</title>
        <authorList>
            <person name="Wiegand S."/>
            <person name="Jogler M."/>
            <person name="Boedeker C."/>
            <person name="Pinto D."/>
            <person name="Vollmers J."/>
            <person name="Rivas-Marin E."/>
            <person name="Kohn T."/>
            <person name="Peeters S.H."/>
            <person name="Heuer A."/>
            <person name="Rast P."/>
            <person name="Oberbeckmann S."/>
            <person name="Bunk B."/>
            <person name="Jeske O."/>
            <person name="Meyerdierks A."/>
            <person name="Storesund J.E."/>
            <person name="Kallscheuer N."/>
            <person name="Luecker S."/>
            <person name="Lage O.M."/>
            <person name="Pohl T."/>
            <person name="Merkel B.J."/>
            <person name="Hornburger P."/>
            <person name="Mueller R.-W."/>
            <person name="Bruemmer F."/>
            <person name="Labrenz M."/>
            <person name="Spormann A.M."/>
            <person name="Op Den Camp H."/>
            <person name="Overmann J."/>
            <person name="Amann R."/>
            <person name="Jetten M.S.M."/>
            <person name="Mascher T."/>
            <person name="Medema M.H."/>
            <person name="Devos D.P."/>
            <person name="Kaster A.-K."/>
            <person name="Ovreas L."/>
            <person name="Rohde M."/>
            <person name="Galperin M.Y."/>
            <person name="Jogler C."/>
        </authorList>
    </citation>
    <scope>NUCLEOTIDE SEQUENCE [LARGE SCALE GENOMIC DNA]</scope>
    <source>
        <strain evidence="1 2">Enr8</strain>
    </source>
</reference>
<dbReference type="PANTHER" id="PTHR43737">
    <property type="entry name" value="BLL7424 PROTEIN"/>
    <property type="match status" value="1"/>
</dbReference>
<dbReference type="SUPFAM" id="SSF53649">
    <property type="entry name" value="Alkaline phosphatase-like"/>
    <property type="match status" value="1"/>
</dbReference>
<dbReference type="PANTHER" id="PTHR43737:SF1">
    <property type="entry name" value="DUF1501 DOMAIN-CONTAINING PROTEIN"/>
    <property type="match status" value="1"/>
</dbReference>
<name>A0A5C5VKB1_9BACT</name>
<dbReference type="PROSITE" id="PS51257">
    <property type="entry name" value="PROKAR_LIPOPROTEIN"/>
    <property type="match status" value="1"/>
</dbReference>
<proteinExistence type="predicted"/>